<gene>
    <name evidence="4" type="ORF">JOF55_003822</name>
</gene>
<feature type="region of interest" description="Disordered" evidence="1">
    <location>
        <begin position="1"/>
        <end position="25"/>
    </location>
</feature>
<sequence length="199" mass="21492">MTTAQPQKNELSEEESDSRVSRPSSDQAGSTLAIAFFAGVPAVLLLLGSMLMRVPEASGFLGPRFFPVAVGIFLMVTALIWTAWSLHRKRSHTRGSIPKTARDSTADNEVISESDNQVHSNWRTLAIMATTMVGHVVLLQPLGWLISGTLLFWGVSYALDHRRPFFDLCIAAAMAGTVQLAFSGLLDIALPAGILGKVL</sequence>
<feature type="transmembrane region" description="Helical" evidence="2">
    <location>
        <begin position="125"/>
        <end position="153"/>
    </location>
</feature>
<evidence type="ECO:0000256" key="1">
    <source>
        <dbReference type="SAM" id="MobiDB-lite"/>
    </source>
</evidence>
<feature type="transmembrane region" description="Helical" evidence="2">
    <location>
        <begin position="32"/>
        <end position="52"/>
    </location>
</feature>
<keyword evidence="2" id="KW-0812">Transmembrane</keyword>
<evidence type="ECO:0000313" key="4">
    <source>
        <dbReference type="EMBL" id="MDR7303641.1"/>
    </source>
</evidence>
<name>A0AAE4CNM9_9ACTN</name>
<evidence type="ECO:0000259" key="3">
    <source>
        <dbReference type="Pfam" id="PF07331"/>
    </source>
</evidence>
<dbReference type="Pfam" id="PF07331">
    <property type="entry name" value="TctB"/>
    <property type="match status" value="1"/>
</dbReference>
<reference evidence="4" key="1">
    <citation type="submission" date="2023-07" db="EMBL/GenBank/DDBJ databases">
        <title>Sequencing the genomes of 1000 actinobacteria strains.</title>
        <authorList>
            <person name="Klenk H.-P."/>
        </authorList>
    </citation>
    <scope>NUCLEOTIDE SEQUENCE</scope>
    <source>
        <strain evidence="4">DSM 45977</strain>
    </source>
</reference>
<dbReference type="EMBL" id="JAVDXW010000001">
    <property type="protein sequence ID" value="MDR7303641.1"/>
    <property type="molecule type" value="Genomic_DNA"/>
</dbReference>
<protein>
    <submittedName>
        <fullName evidence="4">Tricarboxylic transport membrane protein</fullName>
    </submittedName>
</protein>
<evidence type="ECO:0000256" key="2">
    <source>
        <dbReference type="SAM" id="Phobius"/>
    </source>
</evidence>
<feature type="transmembrane region" description="Helical" evidence="2">
    <location>
        <begin position="165"/>
        <end position="190"/>
    </location>
</feature>
<proteinExistence type="predicted"/>
<keyword evidence="2" id="KW-0472">Membrane</keyword>
<comment type="caution">
    <text evidence="4">The sequence shown here is derived from an EMBL/GenBank/DDBJ whole genome shotgun (WGS) entry which is preliminary data.</text>
</comment>
<feature type="domain" description="DUF1468" evidence="3">
    <location>
        <begin position="36"/>
        <end position="191"/>
    </location>
</feature>
<organism evidence="4 5">
    <name type="scientific">Haloactinomyces albus</name>
    <dbReference type="NCBI Taxonomy" id="1352928"/>
    <lineage>
        <taxon>Bacteria</taxon>
        <taxon>Bacillati</taxon>
        <taxon>Actinomycetota</taxon>
        <taxon>Actinomycetes</taxon>
        <taxon>Actinopolysporales</taxon>
        <taxon>Actinopolysporaceae</taxon>
        <taxon>Haloactinomyces</taxon>
    </lineage>
</organism>
<dbReference type="RefSeq" id="WP_310276085.1">
    <property type="nucleotide sequence ID" value="NZ_JAVDXW010000001.1"/>
</dbReference>
<keyword evidence="2" id="KW-1133">Transmembrane helix</keyword>
<accession>A0AAE4CNM9</accession>
<dbReference type="Proteomes" id="UP001180845">
    <property type="component" value="Unassembled WGS sequence"/>
</dbReference>
<dbReference type="InterPro" id="IPR009936">
    <property type="entry name" value="DUF1468"/>
</dbReference>
<feature type="transmembrane region" description="Helical" evidence="2">
    <location>
        <begin position="64"/>
        <end position="84"/>
    </location>
</feature>
<dbReference type="AlphaFoldDB" id="A0AAE4CNM9"/>
<keyword evidence="5" id="KW-1185">Reference proteome</keyword>
<evidence type="ECO:0000313" key="5">
    <source>
        <dbReference type="Proteomes" id="UP001180845"/>
    </source>
</evidence>